<dbReference type="EMBL" id="JACOSL010000008">
    <property type="protein sequence ID" value="MBI1755754.1"/>
    <property type="molecule type" value="Genomic_DNA"/>
</dbReference>
<feature type="compositionally biased region" description="Low complexity" evidence="1">
    <location>
        <begin position="26"/>
        <end position="39"/>
    </location>
</feature>
<feature type="compositionally biased region" description="Basic and acidic residues" evidence="1">
    <location>
        <begin position="58"/>
        <end position="67"/>
    </location>
</feature>
<evidence type="ECO:0000313" key="4">
    <source>
        <dbReference type="Proteomes" id="UP000727962"/>
    </source>
</evidence>
<feature type="region of interest" description="Disordered" evidence="1">
    <location>
        <begin position="23"/>
        <end position="75"/>
    </location>
</feature>
<protein>
    <submittedName>
        <fullName evidence="3">Uncharacterized protein</fullName>
    </submittedName>
</protein>
<feature type="chain" id="PRO_5037634256" evidence="2">
    <location>
        <begin position="23"/>
        <end position="75"/>
    </location>
</feature>
<dbReference type="Proteomes" id="UP000727962">
    <property type="component" value="Unassembled WGS sequence"/>
</dbReference>
<feature type="signal peptide" evidence="2">
    <location>
        <begin position="1"/>
        <end position="22"/>
    </location>
</feature>
<keyword evidence="2" id="KW-0732">Signal</keyword>
<reference evidence="3" key="1">
    <citation type="submission" date="2020-07" db="EMBL/GenBank/DDBJ databases">
        <title>Huge and variable diversity of episymbiotic CPR bacteria and DPANN archaea in groundwater ecosystems.</title>
        <authorList>
            <person name="He C.Y."/>
            <person name="Keren R."/>
            <person name="Whittaker M."/>
            <person name="Farag I.F."/>
            <person name="Doudna J."/>
            <person name="Cate J.H.D."/>
            <person name="Banfield J.F."/>
        </authorList>
    </citation>
    <scope>NUCLEOTIDE SEQUENCE</scope>
    <source>
        <strain evidence="3">NC_groundwater_17_Pr7_B-0.1um_64_12</strain>
    </source>
</reference>
<name>A0A931LT87_FIMGI</name>
<proteinExistence type="predicted"/>
<organism evidence="3 4">
    <name type="scientific">Fimbriimonas ginsengisoli</name>
    <dbReference type="NCBI Taxonomy" id="1005039"/>
    <lineage>
        <taxon>Bacteria</taxon>
        <taxon>Bacillati</taxon>
        <taxon>Armatimonadota</taxon>
        <taxon>Fimbriimonadia</taxon>
        <taxon>Fimbriimonadales</taxon>
        <taxon>Fimbriimonadaceae</taxon>
        <taxon>Fimbriimonas</taxon>
    </lineage>
</organism>
<evidence type="ECO:0000313" key="3">
    <source>
        <dbReference type="EMBL" id="MBI1755754.1"/>
    </source>
</evidence>
<evidence type="ECO:0000256" key="1">
    <source>
        <dbReference type="SAM" id="MobiDB-lite"/>
    </source>
</evidence>
<comment type="caution">
    <text evidence="3">The sequence shown here is derived from an EMBL/GenBank/DDBJ whole genome shotgun (WGS) entry which is preliminary data.</text>
</comment>
<evidence type="ECO:0000256" key="2">
    <source>
        <dbReference type="SAM" id="SignalP"/>
    </source>
</evidence>
<gene>
    <name evidence="3" type="ORF">HYR64_01440</name>
</gene>
<dbReference type="AlphaFoldDB" id="A0A931LT87"/>
<dbReference type="PROSITE" id="PS51257">
    <property type="entry name" value="PROKAR_LIPOPROTEIN"/>
    <property type="match status" value="1"/>
</dbReference>
<accession>A0A931LT87</accession>
<sequence length="75" mass="7340">MRKLIGLLFAGILVSVMFGCSGGDQGAAAPEPGGAPKGAMKNEPKTDAAPPAPAAEAPKAEAPKGDAKMPAPKGK</sequence>